<comment type="caution">
    <text evidence="1">The sequence shown here is derived from an EMBL/GenBank/DDBJ whole genome shotgun (WGS) entry which is preliminary data.</text>
</comment>
<sequence length="111" mass="12691">MHQFAGVLQSARRFGFLQSRQHFADPAQFTHVLRAHSQRHPLRGAEQIPQHRNVVARGVFEKHRRTAPPNQGIADHGHFQSRRNRLCAPTQEGLCFELGQEIAQIAVFHIT</sequence>
<evidence type="ECO:0000313" key="1">
    <source>
        <dbReference type="EMBL" id="OIQ69768.1"/>
    </source>
</evidence>
<name>A0A1J5PG61_9ZZZZ</name>
<protein>
    <submittedName>
        <fullName evidence="1">Uncharacterized protein</fullName>
    </submittedName>
</protein>
<accession>A0A1J5PG61</accession>
<dbReference type="AlphaFoldDB" id="A0A1J5PG61"/>
<dbReference type="EMBL" id="MLJW01004546">
    <property type="protein sequence ID" value="OIQ69768.1"/>
    <property type="molecule type" value="Genomic_DNA"/>
</dbReference>
<proteinExistence type="predicted"/>
<gene>
    <name evidence="1" type="ORF">GALL_486280</name>
</gene>
<reference evidence="1" key="1">
    <citation type="submission" date="2016-10" db="EMBL/GenBank/DDBJ databases">
        <title>Sequence of Gallionella enrichment culture.</title>
        <authorList>
            <person name="Poehlein A."/>
            <person name="Muehling M."/>
            <person name="Daniel R."/>
        </authorList>
    </citation>
    <scope>NUCLEOTIDE SEQUENCE</scope>
</reference>
<organism evidence="1">
    <name type="scientific">mine drainage metagenome</name>
    <dbReference type="NCBI Taxonomy" id="410659"/>
    <lineage>
        <taxon>unclassified sequences</taxon>
        <taxon>metagenomes</taxon>
        <taxon>ecological metagenomes</taxon>
    </lineage>
</organism>